<dbReference type="GeneID" id="98567952"/>
<dbReference type="AlphaFoldDB" id="A0A429ZRZ3"/>
<accession>A0A429ZRZ3</accession>
<sequence>MYQPVMIGNLVKKYLKEQLQLKIHSQFNHGFNLQQGKQLIFIGDDQKGSVPFGIHLKLVDLQRLQENLTDKLIVVYQREALYFGDQSIDLTQSHSSITEIEELDPRNITSILSEFEKFEKGAGLDFLALLKWQELATGLLADSKADCQKIEEFILKLIGAGIGLTPAGDDFLVGILAINQSYSFLDSIFKETLESLLGKELTTDVSISYLEAALEGSFSSGVLGVIKQLQSGDVTEALNKLSQSGSSSGCDTIMGMYWALVQINYLQHREIKNEKTCSIGTRW</sequence>
<dbReference type="EMBL" id="NGJU01000007">
    <property type="protein sequence ID" value="RST96494.1"/>
    <property type="molecule type" value="Genomic_DNA"/>
</dbReference>
<proteinExistence type="predicted"/>
<dbReference type="InterPro" id="IPR021530">
    <property type="entry name" value="AllH-like"/>
</dbReference>
<dbReference type="OrthoDB" id="4933449at2"/>
<reference evidence="1 2" key="1">
    <citation type="submission" date="2017-05" db="EMBL/GenBank/DDBJ databases">
        <title>Vagococcus spp. assemblies.</title>
        <authorList>
            <person name="Gulvik C.A."/>
        </authorList>
    </citation>
    <scope>NUCLEOTIDE SEQUENCE [LARGE SCALE GENOMIC DNA]</scope>
    <source>
        <strain evidence="1 2">NCFB 2777</strain>
    </source>
</reference>
<keyword evidence="2" id="KW-1185">Reference proteome</keyword>
<name>A0A429ZRZ3_9ENTE</name>
<evidence type="ECO:0000313" key="2">
    <source>
        <dbReference type="Proteomes" id="UP000287239"/>
    </source>
</evidence>
<dbReference type="Pfam" id="PF11392">
    <property type="entry name" value="AllH"/>
    <property type="match status" value="1"/>
</dbReference>
<comment type="caution">
    <text evidence="1">The sequence shown here is derived from an EMBL/GenBank/DDBJ whole genome shotgun (WGS) entry which is preliminary data.</text>
</comment>
<evidence type="ECO:0000313" key="1">
    <source>
        <dbReference type="EMBL" id="RST96494.1"/>
    </source>
</evidence>
<dbReference type="RefSeq" id="WP_126779166.1">
    <property type="nucleotide sequence ID" value="NZ_JBQDMR010000020.1"/>
</dbReference>
<evidence type="ECO:0008006" key="3">
    <source>
        <dbReference type="Google" id="ProtNLM"/>
    </source>
</evidence>
<dbReference type="Proteomes" id="UP000287239">
    <property type="component" value="Unassembled WGS sequence"/>
</dbReference>
<organism evidence="1 2">
    <name type="scientific">Vagococcus salmoninarum</name>
    <dbReference type="NCBI Taxonomy" id="2739"/>
    <lineage>
        <taxon>Bacteria</taxon>
        <taxon>Bacillati</taxon>
        <taxon>Bacillota</taxon>
        <taxon>Bacilli</taxon>
        <taxon>Lactobacillales</taxon>
        <taxon>Enterococcaceae</taxon>
        <taxon>Vagococcus</taxon>
    </lineage>
</organism>
<protein>
    <recommendedName>
        <fullName evidence="3">DUF2877 domain-containing protein</fullName>
    </recommendedName>
</protein>
<gene>
    <name evidence="1" type="ORF">CBF35_06175</name>
</gene>